<dbReference type="SUPFAM" id="SSF48317">
    <property type="entry name" value="Acid phosphatase/Vanadium-dependent haloperoxidase"/>
    <property type="match status" value="1"/>
</dbReference>
<dbReference type="GO" id="GO:0006644">
    <property type="term" value="P:phospholipid metabolic process"/>
    <property type="evidence" value="ECO:0007669"/>
    <property type="project" value="InterPro"/>
</dbReference>
<evidence type="ECO:0000256" key="7">
    <source>
        <dbReference type="SAM" id="Phobius"/>
    </source>
</evidence>
<dbReference type="AlphaFoldDB" id="D7FPN4"/>
<evidence type="ECO:0000256" key="1">
    <source>
        <dbReference type="ARBA" id="ARBA00004141"/>
    </source>
</evidence>
<keyword evidence="10" id="KW-1185">Reference proteome</keyword>
<keyword evidence="5 7" id="KW-0472">Membrane</keyword>
<dbReference type="InterPro" id="IPR000326">
    <property type="entry name" value="PAP2/HPO"/>
</dbReference>
<dbReference type="Pfam" id="PF01569">
    <property type="entry name" value="PAP2"/>
    <property type="match status" value="1"/>
</dbReference>
<evidence type="ECO:0000313" key="9">
    <source>
        <dbReference type="EMBL" id="CBJ30491.1"/>
    </source>
</evidence>
<evidence type="ECO:0000313" key="10">
    <source>
        <dbReference type="Proteomes" id="UP000002630"/>
    </source>
</evidence>
<comment type="similarity">
    <text evidence="2">Belongs to the PA-phosphatase related phosphoesterase family.</text>
</comment>
<gene>
    <name evidence="9" type="ORF">Esi_0194_0038</name>
</gene>
<dbReference type="STRING" id="2880.D7FPN4"/>
<proteinExistence type="inferred from homology"/>
<dbReference type="InterPro" id="IPR036938">
    <property type="entry name" value="PAP2/HPO_sf"/>
</dbReference>
<dbReference type="InterPro" id="IPR043216">
    <property type="entry name" value="PAP-like"/>
</dbReference>
<protein>
    <recommendedName>
        <fullName evidence="8">Phosphatidic acid phosphatase type 2/haloperoxidase domain-containing protein</fullName>
    </recommendedName>
</protein>
<feature type="transmembrane region" description="Helical" evidence="7">
    <location>
        <begin position="54"/>
        <end position="73"/>
    </location>
</feature>
<dbReference type="Gene3D" id="1.20.144.10">
    <property type="entry name" value="Phosphatidic acid phosphatase type 2/haloperoxidase"/>
    <property type="match status" value="1"/>
</dbReference>
<keyword evidence="3 7" id="KW-0812">Transmembrane</keyword>
<dbReference type="GO" id="GO:0008195">
    <property type="term" value="F:phosphatidate phosphatase activity"/>
    <property type="evidence" value="ECO:0007669"/>
    <property type="project" value="TreeGrafter"/>
</dbReference>
<evidence type="ECO:0000256" key="4">
    <source>
        <dbReference type="ARBA" id="ARBA00022989"/>
    </source>
</evidence>
<feature type="compositionally biased region" description="Low complexity" evidence="6">
    <location>
        <begin position="16"/>
        <end position="26"/>
    </location>
</feature>
<dbReference type="GO" id="GO:0016020">
    <property type="term" value="C:membrane"/>
    <property type="evidence" value="ECO:0007669"/>
    <property type="project" value="UniProtKB-SubCell"/>
</dbReference>
<accession>D7FPN4</accession>
<dbReference type="GO" id="GO:0046839">
    <property type="term" value="P:phospholipid dephosphorylation"/>
    <property type="evidence" value="ECO:0007669"/>
    <property type="project" value="TreeGrafter"/>
</dbReference>
<keyword evidence="4 7" id="KW-1133">Transmembrane helix</keyword>
<feature type="transmembrane region" description="Helical" evidence="7">
    <location>
        <begin position="211"/>
        <end position="232"/>
    </location>
</feature>
<evidence type="ECO:0000256" key="5">
    <source>
        <dbReference type="ARBA" id="ARBA00023136"/>
    </source>
</evidence>
<dbReference type="EMBL" id="FN648369">
    <property type="protein sequence ID" value="CBJ30491.1"/>
    <property type="molecule type" value="Genomic_DNA"/>
</dbReference>
<feature type="transmembrane region" description="Helical" evidence="7">
    <location>
        <begin position="276"/>
        <end position="298"/>
    </location>
</feature>
<feature type="domain" description="Phosphatidic acid phosphatase type 2/haloperoxidase" evidence="8">
    <location>
        <begin position="222"/>
        <end position="362"/>
    </location>
</feature>
<dbReference type="Proteomes" id="UP000002630">
    <property type="component" value="Linkage Group LG19"/>
</dbReference>
<feature type="region of interest" description="Disordered" evidence="6">
    <location>
        <begin position="1"/>
        <end position="50"/>
    </location>
</feature>
<evidence type="ECO:0000256" key="2">
    <source>
        <dbReference type="ARBA" id="ARBA00008816"/>
    </source>
</evidence>
<evidence type="ECO:0000256" key="6">
    <source>
        <dbReference type="SAM" id="MobiDB-lite"/>
    </source>
</evidence>
<dbReference type="PANTHER" id="PTHR10165">
    <property type="entry name" value="LIPID PHOSPHATE PHOSPHATASE"/>
    <property type="match status" value="1"/>
</dbReference>
<evidence type="ECO:0000259" key="8">
    <source>
        <dbReference type="Pfam" id="PF01569"/>
    </source>
</evidence>
<dbReference type="OrthoDB" id="10030083at2759"/>
<name>D7FPN4_ECTSI</name>
<organism evidence="9 10">
    <name type="scientific">Ectocarpus siliculosus</name>
    <name type="common">Brown alga</name>
    <name type="synonym">Conferva siliculosa</name>
    <dbReference type="NCBI Taxonomy" id="2880"/>
    <lineage>
        <taxon>Eukaryota</taxon>
        <taxon>Sar</taxon>
        <taxon>Stramenopiles</taxon>
        <taxon>Ochrophyta</taxon>
        <taxon>PX clade</taxon>
        <taxon>Phaeophyceae</taxon>
        <taxon>Ectocarpales</taxon>
        <taxon>Ectocarpaceae</taxon>
        <taxon>Ectocarpus</taxon>
    </lineage>
</organism>
<feature type="transmembrane region" description="Helical" evidence="7">
    <location>
        <begin position="310"/>
        <end position="333"/>
    </location>
</feature>
<feature type="compositionally biased region" description="Basic and acidic residues" evidence="6">
    <location>
        <begin position="442"/>
        <end position="455"/>
    </location>
</feature>
<dbReference type="PANTHER" id="PTHR10165:SF35">
    <property type="entry name" value="RE23632P"/>
    <property type="match status" value="1"/>
</dbReference>
<feature type="region of interest" description="Disordered" evidence="6">
    <location>
        <begin position="410"/>
        <end position="455"/>
    </location>
</feature>
<feature type="compositionally biased region" description="Gly residues" evidence="6">
    <location>
        <begin position="1"/>
        <end position="11"/>
    </location>
</feature>
<dbReference type="InParanoid" id="D7FPN4"/>
<comment type="subcellular location">
    <subcellularLocation>
        <location evidence="1">Membrane</location>
        <topology evidence="1">Multi-pass membrane protein</topology>
    </subcellularLocation>
</comment>
<feature type="transmembrane region" description="Helical" evidence="7">
    <location>
        <begin position="345"/>
        <end position="368"/>
    </location>
</feature>
<sequence length="455" mass="49371">MKKGGVVGDGKGGGRDAAAAAAAATGPNGGASGAEDSDSSRGSTRPKRRRRQPWLRGLFTVFLVVEALVLYAVNEYSPVYDFEVLSVTTTAEDGTTTVVGDNPDLSFPLSLAGEKCGVSDMAACVTEEPTPAALSTVCCTELLDPDSAGPDELISSVVAFCYVVVIPGLILLVRGLLLGRMWTLRPTRGLPCLTRDQSKAAWGKKRWHLRVGFFALDAFLGLFAAVVTASLFSTVAKGTGGGAKTNYYALLFYTEHTLNGQDYHHWSITSWPSGHAATAMSGLVFLAYVLWSDLVALVMWRRRAHPRLSLVLVMLGGFVVALLPMSAILIGVTRIREYWHRPDDVLVGFIMGFAAAHWAFHFAVLLPFRHEIGSPEWKMNPKWLDEEEQRWEEEDEELRLCGWRRRRARLKEGGSRTGASSSAGGDVAKGPSLQAVPPARVAEADDSARKLDLYA</sequence>
<evidence type="ECO:0000256" key="3">
    <source>
        <dbReference type="ARBA" id="ARBA00022692"/>
    </source>
</evidence>
<dbReference type="EMBL" id="FN649744">
    <property type="protein sequence ID" value="CBJ30491.1"/>
    <property type="molecule type" value="Genomic_DNA"/>
</dbReference>
<feature type="transmembrane region" description="Helical" evidence="7">
    <location>
        <begin position="153"/>
        <end position="177"/>
    </location>
</feature>
<reference evidence="9 10" key="1">
    <citation type="journal article" date="2010" name="Nature">
        <title>The Ectocarpus genome and the independent evolution of multicellularity in brown algae.</title>
        <authorList>
            <person name="Cock J.M."/>
            <person name="Sterck L."/>
            <person name="Rouze P."/>
            <person name="Scornet D."/>
            <person name="Allen A.E."/>
            <person name="Amoutzias G."/>
            <person name="Anthouard V."/>
            <person name="Artiguenave F."/>
            <person name="Aury J.M."/>
            <person name="Badger J.H."/>
            <person name="Beszteri B."/>
            <person name="Billiau K."/>
            <person name="Bonnet E."/>
            <person name="Bothwell J.H."/>
            <person name="Bowler C."/>
            <person name="Boyen C."/>
            <person name="Brownlee C."/>
            <person name="Carrano C.J."/>
            <person name="Charrier B."/>
            <person name="Cho G.Y."/>
            <person name="Coelho S.M."/>
            <person name="Collen J."/>
            <person name="Corre E."/>
            <person name="Da Silva C."/>
            <person name="Delage L."/>
            <person name="Delaroque N."/>
            <person name="Dittami S.M."/>
            <person name="Doulbeau S."/>
            <person name="Elias M."/>
            <person name="Farnham G."/>
            <person name="Gachon C.M."/>
            <person name="Gschloessl B."/>
            <person name="Heesch S."/>
            <person name="Jabbari K."/>
            <person name="Jubin C."/>
            <person name="Kawai H."/>
            <person name="Kimura K."/>
            <person name="Kloareg B."/>
            <person name="Kupper F.C."/>
            <person name="Lang D."/>
            <person name="Le Bail A."/>
            <person name="Leblanc C."/>
            <person name="Lerouge P."/>
            <person name="Lohr M."/>
            <person name="Lopez P.J."/>
            <person name="Martens C."/>
            <person name="Maumus F."/>
            <person name="Michel G."/>
            <person name="Miranda-Saavedra D."/>
            <person name="Morales J."/>
            <person name="Moreau H."/>
            <person name="Motomura T."/>
            <person name="Nagasato C."/>
            <person name="Napoli C.A."/>
            <person name="Nelson D.R."/>
            <person name="Nyvall-Collen P."/>
            <person name="Peters A.F."/>
            <person name="Pommier C."/>
            <person name="Potin P."/>
            <person name="Poulain J."/>
            <person name="Quesneville H."/>
            <person name="Read B."/>
            <person name="Rensing S.A."/>
            <person name="Ritter A."/>
            <person name="Rousvoal S."/>
            <person name="Samanta M."/>
            <person name="Samson G."/>
            <person name="Schroeder D.C."/>
            <person name="Segurens B."/>
            <person name="Strittmatter M."/>
            <person name="Tonon T."/>
            <person name="Tregear J.W."/>
            <person name="Valentin K."/>
            <person name="von Dassow P."/>
            <person name="Yamagishi T."/>
            <person name="Van de Peer Y."/>
            <person name="Wincker P."/>
        </authorList>
    </citation>
    <scope>NUCLEOTIDE SEQUENCE [LARGE SCALE GENOMIC DNA]</scope>
    <source>
        <strain evidence="10">Ec32 / CCAP1310/4</strain>
    </source>
</reference>